<keyword evidence="3" id="KW-1185">Reference proteome</keyword>
<proteinExistence type="predicted"/>
<dbReference type="InterPro" id="IPR011256">
    <property type="entry name" value="Reg_factor_effector_dom_sf"/>
</dbReference>
<dbReference type="SUPFAM" id="SSF55136">
    <property type="entry name" value="Probable bacterial effector-binding domain"/>
    <property type="match status" value="1"/>
</dbReference>
<sequence length="148" mass="17681">MENKQISNEILIAGIEIRTTFINGKHFKDIGKLWQKVMSHNELQKIPCTKDKSLYCIYYDYENEDKGEYSVMIGMEVSNIQEMPQNFKIMRIIPGKYRTYQTKTQDPTEVQKIWQNVWNTPKTELHRTFKTDFDHYTDKQVFVFIGNL</sequence>
<dbReference type="Gene3D" id="3.20.80.10">
    <property type="entry name" value="Regulatory factor, effector binding domain"/>
    <property type="match status" value="1"/>
</dbReference>
<dbReference type="SMART" id="SM00871">
    <property type="entry name" value="AraC_E_bind"/>
    <property type="match status" value="1"/>
</dbReference>
<dbReference type="Proteomes" id="UP000437748">
    <property type="component" value="Unassembled WGS sequence"/>
</dbReference>
<dbReference type="OrthoDB" id="3173400at2"/>
<dbReference type="InterPro" id="IPR010499">
    <property type="entry name" value="AraC_E-bd"/>
</dbReference>
<evidence type="ECO:0000313" key="3">
    <source>
        <dbReference type="Proteomes" id="UP000437748"/>
    </source>
</evidence>
<organism evidence="2 3">
    <name type="scientific">Silvanigrella paludirubra</name>
    <dbReference type="NCBI Taxonomy" id="2499159"/>
    <lineage>
        <taxon>Bacteria</taxon>
        <taxon>Pseudomonadati</taxon>
        <taxon>Bdellovibrionota</taxon>
        <taxon>Oligoflexia</taxon>
        <taxon>Silvanigrellales</taxon>
        <taxon>Silvanigrellaceae</taxon>
        <taxon>Silvanigrella</taxon>
    </lineage>
</organism>
<comment type="caution">
    <text evidence="2">The sequence shown here is derived from an EMBL/GenBank/DDBJ whole genome shotgun (WGS) entry which is preliminary data.</text>
</comment>
<reference evidence="2 3" key="1">
    <citation type="submission" date="2019-10" db="EMBL/GenBank/DDBJ databases">
        <title>New species of Slilvanegrellaceae.</title>
        <authorList>
            <person name="Pitt A."/>
            <person name="Hahn M.W."/>
        </authorList>
    </citation>
    <scope>NUCLEOTIDE SEQUENCE [LARGE SCALE GENOMIC DNA]</scope>
    <source>
        <strain evidence="2 3">SP-Ram-0.45-NSY-1</strain>
    </source>
</reference>
<dbReference type="Pfam" id="PF14526">
    <property type="entry name" value="Cass2"/>
    <property type="match status" value="1"/>
</dbReference>
<dbReference type="InterPro" id="IPR053182">
    <property type="entry name" value="YobU-like_regulator"/>
</dbReference>
<gene>
    <name evidence="2" type="ORF">GCL60_11255</name>
</gene>
<dbReference type="PANTHER" id="PTHR36444:SF2">
    <property type="entry name" value="TRANSCRIPTIONAL REGULATOR PROTEIN YOBU-RELATED"/>
    <property type="match status" value="1"/>
</dbReference>
<protein>
    <recommendedName>
        <fullName evidence="1">AraC effector-binding domain-containing protein</fullName>
    </recommendedName>
</protein>
<dbReference type="AlphaFoldDB" id="A0A6N6VRP6"/>
<accession>A0A6N6VRP6</accession>
<evidence type="ECO:0000259" key="1">
    <source>
        <dbReference type="SMART" id="SM00871"/>
    </source>
</evidence>
<dbReference type="EMBL" id="WFLM01000004">
    <property type="protein sequence ID" value="KAB8037743.1"/>
    <property type="molecule type" value="Genomic_DNA"/>
</dbReference>
<dbReference type="InterPro" id="IPR029441">
    <property type="entry name" value="Cass2"/>
</dbReference>
<name>A0A6N6VRP6_9BACT</name>
<dbReference type="RefSeq" id="WP_153420820.1">
    <property type="nucleotide sequence ID" value="NZ_WFLM01000004.1"/>
</dbReference>
<feature type="domain" description="AraC effector-binding" evidence="1">
    <location>
        <begin position="2"/>
        <end position="146"/>
    </location>
</feature>
<dbReference type="PANTHER" id="PTHR36444">
    <property type="entry name" value="TRANSCRIPTIONAL REGULATOR PROTEIN YOBU-RELATED"/>
    <property type="match status" value="1"/>
</dbReference>
<evidence type="ECO:0000313" key="2">
    <source>
        <dbReference type="EMBL" id="KAB8037743.1"/>
    </source>
</evidence>